<evidence type="ECO:0000256" key="1">
    <source>
        <dbReference type="SAM" id="MobiDB-lite"/>
    </source>
</evidence>
<dbReference type="Gene3D" id="2.60.210.10">
    <property type="entry name" value="Apoptosis, Tumor Necrosis Factor Receptor Associated Protein 2, Chain A"/>
    <property type="match status" value="1"/>
</dbReference>
<dbReference type="InterPro" id="IPR008974">
    <property type="entry name" value="TRAF-like"/>
</dbReference>
<accession>A0A8D8RWP2</accession>
<organism evidence="2">
    <name type="scientific">Cacopsylla melanoneura</name>
    <dbReference type="NCBI Taxonomy" id="428564"/>
    <lineage>
        <taxon>Eukaryota</taxon>
        <taxon>Metazoa</taxon>
        <taxon>Ecdysozoa</taxon>
        <taxon>Arthropoda</taxon>
        <taxon>Hexapoda</taxon>
        <taxon>Insecta</taxon>
        <taxon>Pterygota</taxon>
        <taxon>Neoptera</taxon>
        <taxon>Paraneoptera</taxon>
        <taxon>Hemiptera</taxon>
        <taxon>Sternorrhyncha</taxon>
        <taxon>Psylloidea</taxon>
        <taxon>Psyllidae</taxon>
        <taxon>Psyllinae</taxon>
        <taxon>Cacopsylla</taxon>
    </lineage>
</organism>
<name>A0A8D8RWP2_9HEMI</name>
<evidence type="ECO:0000313" key="2">
    <source>
        <dbReference type="EMBL" id="CAG6658476.1"/>
    </source>
</evidence>
<dbReference type="AlphaFoldDB" id="A0A8D8RWP2"/>
<sequence length="264" mass="30961">MDRERHNWKTNTSQDDIESSTTGHDASETDPTMSVDTQSNDVDQASKHIDHLINLNLKYLNEKDTSTVDDNSKQMITTVSEKRDTCPEVMRLFSENILKSLLAQIRFPKLVLSDVLRTMKTELGNNYIDFLLDETYFSKSSEPRRKYKEQSSEATRVINNNVTKIFQIKSINWETMPYSEEEYLLGDLKWKICLKWTLNNNTGKDIYTMYLKCTSDNNQNDWKCTVECRLEWISHDTRYNNFDLKLPDDHSYTTLTLTGGMMRR</sequence>
<feature type="region of interest" description="Disordered" evidence="1">
    <location>
        <begin position="1"/>
        <end position="38"/>
    </location>
</feature>
<proteinExistence type="predicted"/>
<reference evidence="2" key="1">
    <citation type="submission" date="2021-05" db="EMBL/GenBank/DDBJ databases">
        <authorList>
            <person name="Alioto T."/>
            <person name="Alioto T."/>
            <person name="Gomez Garrido J."/>
        </authorList>
    </citation>
    <scope>NUCLEOTIDE SEQUENCE</scope>
</reference>
<dbReference type="EMBL" id="HBUF01191386">
    <property type="protein sequence ID" value="CAG6658476.1"/>
    <property type="molecule type" value="Transcribed_RNA"/>
</dbReference>
<feature type="compositionally biased region" description="Polar residues" evidence="1">
    <location>
        <begin position="9"/>
        <end position="38"/>
    </location>
</feature>
<protein>
    <recommendedName>
        <fullName evidence="3">MATH domain-containing protein</fullName>
    </recommendedName>
</protein>
<evidence type="ECO:0008006" key="3">
    <source>
        <dbReference type="Google" id="ProtNLM"/>
    </source>
</evidence>